<evidence type="ECO:0000313" key="3">
    <source>
        <dbReference type="EMBL" id="MFD1184206.1"/>
    </source>
</evidence>
<keyword evidence="1" id="KW-1133">Transmembrane helix</keyword>
<dbReference type="InterPro" id="IPR043128">
    <property type="entry name" value="Rev_trsase/Diguanyl_cyclase"/>
</dbReference>
<dbReference type="EMBL" id="JBHTKZ010000074">
    <property type="protein sequence ID" value="MFD1184206.1"/>
    <property type="molecule type" value="Genomic_DNA"/>
</dbReference>
<feature type="transmembrane region" description="Helical" evidence="1">
    <location>
        <begin position="202"/>
        <end position="220"/>
    </location>
</feature>
<dbReference type="InterPro" id="IPR050469">
    <property type="entry name" value="Diguanylate_Cyclase"/>
</dbReference>
<evidence type="ECO:0000256" key="1">
    <source>
        <dbReference type="SAM" id="Phobius"/>
    </source>
</evidence>
<dbReference type="PROSITE" id="PS50887">
    <property type="entry name" value="GGDEF"/>
    <property type="match status" value="1"/>
</dbReference>
<proteinExistence type="predicted"/>
<dbReference type="SUPFAM" id="SSF55073">
    <property type="entry name" value="Nucleotide cyclase"/>
    <property type="match status" value="1"/>
</dbReference>
<dbReference type="Proteomes" id="UP001597211">
    <property type="component" value="Unassembled WGS sequence"/>
</dbReference>
<dbReference type="CDD" id="cd01949">
    <property type="entry name" value="GGDEF"/>
    <property type="match status" value="1"/>
</dbReference>
<feature type="domain" description="GGDEF" evidence="2">
    <location>
        <begin position="341"/>
        <end position="477"/>
    </location>
</feature>
<dbReference type="InterPro" id="IPR000160">
    <property type="entry name" value="GGDEF_dom"/>
</dbReference>
<evidence type="ECO:0000313" key="4">
    <source>
        <dbReference type="Proteomes" id="UP001597211"/>
    </source>
</evidence>
<keyword evidence="4" id="KW-1185">Reference proteome</keyword>
<evidence type="ECO:0000259" key="2">
    <source>
        <dbReference type="PROSITE" id="PS50887"/>
    </source>
</evidence>
<sequence>MHGNYKVASQVFDIPSSSKQRKLAVLLGILISVVSLVALPFGMTALPTMEPFLSAAIGWLIFGDMLTAFIIYGQYRASGLPALLVLSCTYLFSGLMTFLHILTFPDLFGELGEKIGAGGQTAAWLWVFWHAGFSLGILLYAWVNRKWPKPFSSKEQIFNYGTAGVTLTLLAVFGVFELTALGDRWLPGILHQNDYQRLNTSGIGPALWILNLFALVAVWSRVKGWSMLHLWLAVAMLALLMDVTLTLFASMRFTLGWYVAKFNSVVASTVVICAVVNEVNRLFIRLSEQHRQLTESGLQLEHANEQLIRLTNLDGLTEIPNRRRFDEILAWEMVSPEERSTALSLLIIDIDCFKAYNDYYGHQGGDRVLKEIAWTIYAEAKKAQGFAARYGGEEFVVVLSGLDTQQTLEAAERLRKAVAGLAIEHTRSKAGKYVTISVGGYRLAPFDPMPAEDFIRRADRCLYRSKEEGRNRSVVEG</sequence>
<reference evidence="4" key="1">
    <citation type="journal article" date="2019" name="Int. J. Syst. Evol. Microbiol.">
        <title>The Global Catalogue of Microorganisms (GCM) 10K type strain sequencing project: providing services to taxonomists for standard genome sequencing and annotation.</title>
        <authorList>
            <consortium name="The Broad Institute Genomics Platform"/>
            <consortium name="The Broad Institute Genome Sequencing Center for Infectious Disease"/>
            <person name="Wu L."/>
            <person name="Ma J."/>
        </authorList>
    </citation>
    <scope>NUCLEOTIDE SEQUENCE [LARGE SCALE GENOMIC DNA]</scope>
    <source>
        <strain evidence="4">CCUG 48216</strain>
    </source>
</reference>
<dbReference type="RefSeq" id="WP_240271501.1">
    <property type="nucleotide sequence ID" value="NZ_JAKSXN010000092.1"/>
</dbReference>
<gene>
    <name evidence="3" type="ORF">ACFQ2Z_22980</name>
</gene>
<feature type="transmembrane region" description="Helical" evidence="1">
    <location>
        <begin position="52"/>
        <end position="73"/>
    </location>
</feature>
<dbReference type="NCBIfam" id="TIGR00254">
    <property type="entry name" value="GGDEF"/>
    <property type="match status" value="1"/>
</dbReference>
<feature type="transmembrane region" description="Helical" evidence="1">
    <location>
        <begin position="123"/>
        <end position="143"/>
    </location>
</feature>
<dbReference type="Pfam" id="PF00990">
    <property type="entry name" value="GGDEF"/>
    <property type="match status" value="1"/>
</dbReference>
<feature type="transmembrane region" description="Helical" evidence="1">
    <location>
        <begin position="80"/>
        <end position="103"/>
    </location>
</feature>
<dbReference type="PANTHER" id="PTHR45138:SF9">
    <property type="entry name" value="DIGUANYLATE CYCLASE DGCM-RELATED"/>
    <property type="match status" value="1"/>
</dbReference>
<protein>
    <submittedName>
        <fullName evidence="3">GGDEF domain-containing protein</fullName>
    </submittedName>
</protein>
<feature type="transmembrane region" description="Helical" evidence="1">
    <location>
        <begin position="23"/>
        <end position="46"/>
    </location>
</feature>
<comment type="caution">
    <text evidence="3">The sequence shown here is derived from an EMBL/GenBank/DDBJ whole genome shotgun (WGS) entry which is preliminary data.</text>
</comment>
<feature type="transmembrane region" description="Helical" evidence="1">
    <location>
        <begin position="163"/>
        <end position="182"/>
    </location>
</feature>
<dbReference type="InterPro" id="IPR029787">
    <property type="entry name" value="Nucleotide_cyclase"/>
</dbReference>
<keyword evidence="1" id="KW-0812">Transmembrane</keyword>
<organism evidence="3 4">
    <name type="scientific">Paenibacillus timonensis</name>
    <dbReference type="NCBI Taxonomy" id="225915"/>
    <lineage>
        <taxon>Bacteria</taxon>
        <taxon>Bacillati</taxon>
        <taxon>Bacillota</taxon>
        <taxon>Bacilli</taxon>
        <taxon>Bacillales</taxon>
        <taxon>Paenibacillaceae</taxon>
        <taxon>Paenibacillus</taxon>
    </lineage>
</organism>
<feature type="transmembrane region" description="Helical" evidence="1">
    <location>
        <begin position="227"/>
        <end position="249"/>
    </location>
</feature>
<dbReference type="InterPro" id="IPR033424">
    <property type="entry name" value="MASE4"/>
</dbReference>
<dbReference type="Gene3D" id="3.30.70.270">
    <property type="match status" value="1"/>
</dbReference>
<dbReference type="Pfam" id="PF17158">
    <property type="entry name" value="MASE4"/>
    <property type="match status" value="1"/>
</dbReference>
<keyword evidence="1" id="KW-0472">Membrane</keyword>
<accession>A0ABW3SHA8</accession>
<dbReference type="PANTHER" id="PTHR45138">
    <property type="entry name" value="REGULATORY COMPONENTS OF SENSORY TRANSDUCTION SYSTEM"/>
    <property type="match status" value="1"/>
</dbReference>
<dbReference type="SMART" id="SM00267">
    <property type="entry name" value="GGDEF"/>
    <property type="match status" value="1"/>
</dbReference>
<name>A0ABW3SHA8_9BACL</name>
<feature type="transmembrane region" description="Helical" evidence="1">
    <location>
        <begin position="255"/>
        <end position="276"/>
    </location>
</feature>